<keyword evidence="3" id="KW-1185">Reference proteome</keyword>
<organism evidence="2 3">
    <name type="scientific">Butyrivibrio proteoclasticus</name>
    <dbReference type="NCBI Taxonomy" id="43305"/>
    <lineage>
        <taxon>Bacteria</taxon>
        <taxon>Bacillati</taxon>
        <taxon>Bacillota</taxon>
        <taxon>Clostridia</taxon>
        <taxon>Lachnospirales</taxon>
        <taxon>Lachnospiraceae</taxon>
        <taxon>Butyrivibrio</taxon>
    </lineage>
</organism>
<sequence>MGLYEGIKDVAGIVQKADNIELYKQLLDLGSQALDMQNEIMQLRNENKELKDELNQKKKVIRHKDALYITLEGDEDQIHYCSTCWGSKGKFIQLNNEDRCYICDREWIAARH</sequence>
<evidence type="ECO:0000313" key="2">
    <source>
        <dbReference type="EMBL" id="SFQ07108.1"/>
    </source>
</evidence>
<accession>A0A1I5VHT2</accession>
<dbReference type="OrthoDB" id="2084173at2"/>
<protein>
    <submittedName>
        <fullName evidence="2">Uncharacterized protein</fullName>
    </submittedName>
</protein>
<proteinExistence type="predicted"/>
<dbReference type="RefSeq" id="WP_074888852.1">
    <property type="nucleotide sequence ID" value="NZ_FOXO01000017.1"/>
</dbReference>
<evidence type="ECO:0000256" key="1">
    <source>
        <dbReference type="SAM" id="Coils"/>
    </source>
</evidence>
<keyword evidence="1" id="KW-0175">Coiled coil</keyword>
<dbReference type="EMBL" id="FOXO01000017">
    <property type="protein sequence ID" value="SFQ07108.1"/>
    <property type="molecule type" value="Genomic_DNA"/>
</dbReference>
<gene>
    <name evidence="2" type="ORF">SAMN04487928_11753</name>
</gene>
<name>A0A1I5VHT2_9FIRM</name>
<evidence type="ECO:0000313" key="3">
    <source>
        <dbReference type="Proteomes" id="UP000182624"/>
    </source>
</evidence>
<feature type="coiled-coil region" evidence="1">
    <location>
        <begin position="26"/>
        <end position="63"/>
    </location>
</feature>
<dbReference type="AlphaFoldDB" id="A0A1I5VHT2"/>
<reference evidence="3" key="1">
    <citation type="submission" date="2016-10" db="EMBL/GenBank/DDBJ databases">
        <authorList>
            <person name="Varghese N."/>
            <person name="Submissions S."/>
        </authorList>
    </citation>
    <scope>NUCLEOTIDE SEQUENCE [LARGE SCALE GENOMIC DNA]</scope>
    <source>
        <strain evidence="3">P18</strain>
    </source>
</reference>
<dbReference type="Proteomes" id="UP000182624">
    <property type="component" value="Unassembled WGS sequence"/>
</dbReference>